<evidence type="ECO:0008006" key="3">
    <source>
        <dbReference type="Google" id="ProtNLM"/>
    </source>
</evidence>
<dbReference type="Pfam" id="PF06675">
    <property type="entry name" value="DUF1177"/>
    <property type="match status" value="1"/>
</dbReference>
<reference evidence="1 2" key="1">
    <citation type="journal article" date="2011" name="EMBO J.">
        <title>Structural diversity of bacterial flagellar motors.</title>
        <authorList>
            <person name="Chen S."/>
            <person name="Beeby M."/>
            <person name="Murphy G.E."/>
            <person name="Leadbetter J.R."/>
            <person name="Hendrixson D.R."/>
            <person name="Briegel A."/>
            <person name="Li Z."/>
            <person name="Shi J."/>
            <person name="Tocheva E.I."/>
            <person name="Muller A."/>
            <person name="Dobro M.J."/>
            <person name="Jensen G.J."/>
        </authorList>
    </citation>
    <scope>NUCLEOTIDE SEQUENCE [LARGE SCALE GENOMIC DNA]</scope>
    <source>
        <strain evidence="1 2">DSM 6540</strain>
    </source>
</reference>
<proteinExistence type="predicted"/>
<evidence type="ECO:0000313" key="1">
    <source>
        <dbReference type="EMBL" id="EGO65243.1"/>
    </source>
</evidence>
<name>F7NFB8_9FIRM</name>
<sequence length="312" mass="32880">MALKQVLDVYERMDCESVSGKDIVALARTAGIQDAASITVKGPKGTTDFIKIRIPGKNGKQAGGTAPTLGLVGRLGGLGARPERIGFVSDGDGALAVVAAAMKLGLMAQRGDRLNGDIIIATHICPCAPTRPHHPVPFMDSPVEFHTTNEYEIDADMDAVLAVDTTKGNRIINTRGFAISPTVKDGYILRVSEDLLDLMQITTGRLPAVFAITTQDITPYGNGVFHLNSILQPSVATSAPTVGVAITTETPVPGCATGATHLVDVEMAVRFCLEVAKAYTNGQCQFYDAAEFALLQKLYGSLSHLQTGGGVK</sequence>
<evidence type="ECO:0000313" key="2">
    <source>
        <dbReference type="Proteomes" id="UP000003240"/>
    </source>
</evidence>
<comment type="caution">
    <text evidence="1">The sequence shown here is derived from an EMBL/GenBank/DDBJ whole genome shotgun (WGS) entry which is preliminary data.</text>
</comment>
<dbReference type="OrthoDB" id="9782903at2"/>
<organism evidence="1 2">
    <name type="scientific">Acetonema longum DSM 6540</name>
    <dbReference type="NCBI Taxonomy" id="1009370"/>
    <lineage>
        <taxon>Bacteria</taxon>
        <taxon>Bacillati</taxon>
        <taxon>Bacillota</taxon>
        <taxon>Negativicutes</taxon>
        <taxon>Acetonemataceae</taxon>
        <taxon>Acetonema</taxon>
    </lineage>
</organism>
<dbReference type="STRING" id="1009370.ALO_03726"/>
<dbReference type="Proteomes" id="UP000003240">
    <property type="component" value="Unassembled WGS sequence"/>
</dbReference>
<dbReference type="InterPro" id="IPR009561">
    <property type="entry name" value="DUF1177"/>
</dbReference>
<dbReference type="AlphaFoldDB" id="F7NFB8"/>
<keyword evidence="2" id="KW-1185">Reference proteome</keyword>
<dbReference type="RefSeq" id="WP_004092970.1">
    <property type="nucleotide sequence ID" value="NZ_AFGF01000024.1"/>
</dbReference>
<dbReference type="EMBL" id="AFGF01000024">
    <property type="protein sequence ID" value="EGO65243.1"/>
    <property type="molecule type" value="Genomic_DNA"/>
</dbReference>
<gene>
    <name evidence="1" type="ORF">ALO_03726</name>
</gene>
<protein>
    <recommendedName>
        <fullName evidence="3">DUF1177 domain-containing protein</fullName>
    </recommendedName>
</protein>
<accession>F7NFB8</accession>
<dbReference type="eggNOG" id="ENOG502Z800">
    <property type="taxonomic scope" value="Bacteria"/>
</dbReference>